<dbReference type="RefSeq" id="WP_158767610.1">
    <property type="nucleotide sequence ID" value="NZ_CP047045.1"/>
</dbReference>
<keyword evidence="1" id="KW-0732">Signal</keyword>
<dbReference type="KEGG" id="tsv:DSM104635_03708"/>
<sequence length="184" mass="20247">MTLRTLACAIAALTLTACGQPQQDGAPAAPSDGSVTLGSAQSLPDWLLVARQRDCRGETPAEERECIGEVHFNQRTITRNTADGTADIWIQVRHAQPQLFEMESATTETLIRFTNERLHYRFQCRETDANGAPLENFGHFIVVERQIMGEAEVVIARDEPTPIYRAPIRGSVTGIIQPIACRGS</sequence>
<evidence type="ECO:0000313" key="3">
    <source>
        <dbReference type="Proteomes" id="UP000431269"/>
    </source>
</evidence>
<gene>
    <name evidence="2" type="ORF">DSM104635_03708</name>
</gene>
<dbReference type="AlphaFoldDB" id="A0A6I6MMW3"/>
<dbReference type="PROSITE" id="PS51257">
    <property type="entry name" value="PROKAR_LIPOPROTEIN"/>
    <property type="match status" value="1"/>
</dbReference>
<name>A0A6I6MMW3_9CAUL</name>
<reference evidence="3" key="1">
    <citation type="submission" date="2019-12" db="EMBL/GenBank/DDBJ databases">
        <title>Complete genome of Terracaulis silvestris 0127_4.</title>
        <authorList>
            <person name="Vieira S."/>
            <person name="Riedel T."/>
            <person name="Sproer C."/>
            <person name="Pascual J."/>
            <person name="Boedeker C."/>
            <person name="Overmann J."/>
        </authorList>
    </citation>
    <scope>NUCLEOTIDE SEQUENCE [LARGE SCALE GENOMIC DNA]</scope>
    <source>
        <strain evidence="3">0127_4</strain>
    </source>
</reference>
<dbReference type="EMBL" id="CP047045">
    <property type="protein sequence ID" value="QGZ96845.1"/>
    <property type="molecule type" value="Genomic_DNA"/>
</dbReference>
<dbReference type="Proteomes" id="UP000431269">
    <property type="component" value="Chromosome"/>
</dbReference>
<protein>
    <recommendedName>
        <fullName evidence="4">Lipoprotein</fullName>
    </recommendedName>
</protein>
<feature type="chain" id="PRO_5026229587" description="Lipoprotein" evidence="1">
    <location>
        <begin position="20"/>
        <end position="184"/>
    </location>
</feature>
<keyword evidence="3" id="KW-1185">Reference proteome</keyword>
<proteinExistence type="predicted"/>
<evidence type="ECO:0008006" key="4">
    <source>
        <dbReference type="Google" id="ProtNLM"/>
    </source>
</evidence>
<accession>A0A6I6MMW3</accession>
<evidence type="ECO:0000256" key="1">
    <source>
        <dbReference type="SAM" id="SignalP"/>
    </source>
</evidence>
<organism evidence="2 3">
    <name type="scientific">Terricaulis silvestris</name>
    <dbReference type="NCBI Taxonomy" id="2686094"/>
    <lineage>
        <taxon>Bacteria</taxon>
        <taxon>Pseudomonadati</taxon>
        <taxon>Pseudomonadota</taxon>
        <taxon>Alphaproteobacteria</taxon>
        <taxon>Caulobacterales</taxon>
        <taxon>Caulobacteraceae</taxon>
        <taxon>Terricaulis</taxon>
    </lineage>
</organism>
<evidence type="ECO:0000313" key="2">
    <source>
        <dbReference type="EMBL" id="QGZ96845.1"/>
    </source>
</evidence>
<feature type="signal peptide" evidence="1">
    <location>
        <begin position="1"/>
        <end position="19"/>
    </location>
</feature>